<sequence length="117" mass="11968">MSSVAPLAEPPRRHPLDPDPVRSTKAGAVLALGVVATLTGVMIGGLVPATIALVLAREVRADLHGASGFLIGNRRLRLGIALAWTGIVLAAAALVVASIAGLLHFASYGRDYAPTIN</sequence>
<dbReference type="AlphaFoldDB" id="A0A8J3PNK0"/>
<protein>
    <submittedName>
        <fullName evidence="3">Uncharacterized protein</fullName>
    </submittedName>
</protein>
<dbReference type="RefSeq" id="WP_168075411.1">
    <property type="nucleotide sequence ID" value="NZ_BAAAQJ010000019.1"/>
</dbReference>
<keyword evidence="2" id="KW-0472">Membrane</keyword>
<name>A0A8J3PNK0_9ACTN</name>
<evidence type="ECO:0000313" key="4">
    <source>
        <dbReference type="Proteomes" id="UP000653674"/>
    </source>
</evidence>
<gene>
    <name evidence="3" type="ORF">Pfl04_24250</name>
</gene>
<evidence type="ECO:0000256" key="2">
    <source>
        <dbReference type="SAM" id="Phobius"/>
    </source>
</evidence>
<feature type="transmembrane region" description="Helical" evidence="2">
    <location>
        <begin position="76"/>
        <end position="103"/>
    </location>
</feature>
<evidence type="ECO:0000256" key="1">
    <source>
        <dbReference type="SAM" id="MobiDB-lite"/>
    </source>
</evidence>
<feature type="transmembrane region" description="Helical" evidence="2">
    <location>
        <begin position="28"/>
        <end position="55"/>
    </location>
</feature>
<comment type="caution">
    <text evidence="3">The sequence shown here is derived from an EMBL/GenBank/DDBJ whole genome shotgun (WGS) entry which is preliminary data.</text>
</comment>
<keyword evidence="2" id="KW-0812">Transmembrane</keyword>
<organism evidence="3 4">
    <name type="scientific">Planosporangium flavigriseum</name>
    <dbReference type="NCBI Taxonomy" id="373681"/>
    <lineage>
        <taxon>Bacteria</taxon>
        <taxon>Bacillati</taxon>
        <taxon>Actinomycetota</taxon>
        <taxon>Actinomycetes</taxon>
        <taxon>Micromonosporales</taxon>
        <taxon>Micromonosporaceae</taxon>
        <taxon>Planosporangium</taxon>
    </lineage>
</organism>
<evidence type="ECO:0000313" key="3">
    <source>
        <dbReference type="EMBL" id="GIG74021.1"/>
    </source>
</evidence>
<keyword evidence="4" id="KW-1185">Reference proteome</keyword>
<dbReference type="EMBL" id="BONU01000014">
    <property type="protein sequence ID" value="GIG74021.1"/>
    <property type="molecule type" value="Genomic_DNA"/>
</dbReference>
<accession>A0A8J3PNK0</accession>
<reference evidence="3" key="1">
    <citation type="submission" date="2021-01" db="EMBL/GenBank/DDBJ databases">
        <title>Whole genome shotgun sequence of Planosporangium flavigriseum NBRC 105377.</title>
        <authorList>
            <person name="Komaki H."/>
            <person name="Tamura T."/>
        </authorList>
    </citation>
    <scope>NUCLEOTIDE SEQUENCE</scope>
    <source>
        <strain evidence="3">NBRC 105377</strain>
    </source>
</reference>
<keyword evidence="2" id="KW-1133">Transmembrane helix</keyword>
<proteinExistence type="predicted"/>
<feature type="compositionally biased region" description="Basic and acidic residues" evidence="1">
    <location>
        <begin position="10"/>
        <end position="21"/>
    </location>
</feature>
<feature type="region of interest" description="Disordered" evidence="1">
    <location>
        <begin position="1"/>
        <end position="21"/>
    </location>
</feature>
<dbReference type="Proteomes" id="UP000653674">
    <property type="component" value="Unassembled WGS sequence"/>
</dbReference>